<dbReference type="GO" id="GO:0052621">
    <property type="term" value="F:diguanylate cyclase activity"/>
    <property type="evidence" value="ECO:0007669"/>
    <property type="project" value="UniProtKB-EC"/>
</dbReference>
<accession>A0A0A1W8K9</accession>
<evidence type="ECO:0000313" key="7">
    <source>
        <dbReference type="Proteomes" id="UP000032305"/>
    </source>
</evidence>
<keyword evidence="3" id="KW-1133">Transmembrane helix</keyword>
<comment type="catalytic activity">
    <reaction evidence="2">
        <text>2 GTP = 3',3'-c-di-GMP + 2 diphosphate</text>
        <dbReference type="Rhea" id="RHEA:24898"/>
        <dbReference type="ChEBI" id="CHEBI:33019"/>
        <dbReference type="ChEBI" id="CHEBI:37565"/>
        <dbReference type="ChEBI" id="CHEBI:58805"/>
        <dbReference type="EC" id="2.7.7.65"/>
    </reaction>
</comment>
<organism evidence="6 7">
    <name type="scientific">Sphingomonas parapaucimobilis NBRC 15100</name>
    <dbReference type="NCBI Taxonomy" id="1219049"/>
    <lineage>
        <taxon>Bacteria</taxon>
        <taxon>Pseudomonadati</taxon>
        <taxon>Pseudomonadota</taxon>
        <taxon>Alphaproteobacteria</taxon>
        <taxon>Sphingomonadales</taxon>
        <taxon>Sphingomonadaceae</taxon>
        <taxon>Sphingomonas</taxon>
    </lineage>
</organism>
<dbReference type="EC" id="2.7.7.65" evidence="1"/>
<dbReference type="InterPro" id="IPR000160">
    <property type="entry name" value="GGDEF_dom"/>
</dbReference>
<dbReference type="EMBL" id="BBPI01000068">
    <property type="protein sequence ID" value="GAM01663.1"/>
    <property type="molecule type" value="Genomic_DNA"/>
</dbReference>
<keyword evidence="3" id="KW-0472">Membrane</keyword>
<dbReference type="InterPro" id="IPR015943">
    <property type="entry name" value="WD40/YVTN_repeat-like_dom_sf"/>
</dbReference>
<feature type="domain" description="GGDEF" evidence="5">
    <location>
        <begin position="881"/>
        <end position="1012"/>
    </location>
</feature>
<feature type="signal peptide" evidence="4">
    <location>
        <begin position="1"/>
        <end position="21"/>
    </location>
</feature>
<evidence type="ECO:0000259" key="5">
    <source>
        <dbReference type="PROSITE" id="PS50887"/>
    </source>
</evidence>
<gene>
    <name evidence="6" type="ORF">SP5_068_00310</name>
</gene>
<evidence type="ECO:0000256" key="3">
    <source>
        <dbReference type="SAM" id="Phobius"/>
    </source>
</evidence>
<dbReference type="NCBIfam" id="TIGR00254">
    <property type="entry name" value="GGDEF"/>
    <property type="match status" value="1"/>
</dbReference>
<dbReference type="Pfam" id="PF00990">
    <property type="entry name" value="GGDEF"/>
    <property type="match status" value="1"/>
</dbReference>
<evidence type="ECO:0000313" key="6">
    <source>
        <dbReference type="EMBL" id="GAM01663.1"/>
    </source>
</evidence>
<dbReference type="Proteomes" id="UP000032305">
    <property type="component" value="Unassembled WGS sequence"/>
</dbReference>
<dbReference type="InterPro" id="IPR029787">
    <property type="entry name" value="Nucleotide_cyclase"/>
</dbReference>
<dbReference type="Pfam" id="PF07495">
    <property type="entry name" value="Y_Y_Y"/>
    <property type="match status" value="1"/>
</dbReference>
<keyword evidence="7" id="KW-1185">Reference proteome</keyword>
<dbReference type="FunFam" id="3.30.70.270:FF:000001">
    <property type="entry name" value="Diguanylate cyclase domain protein"/>
    <property type="match status" value="1"/>
</dbReference>
<dbReference type="PANTHER" id="PTHR45138:SF9">
    <property type="entry name" value="DIGUANYLATE CYCLASE DGCM-RELATED"/>
    <property type="match status" value="1"/>
</dbReference>
<comment type="caution">
    <text evidence="6">The sequence shown here is derived from an EMBL/GenBank/DDBJ whole genome shotgun (WGS) entry which is preliminary data.</text>
</comment>
<dbReference type="InterPro" id="IPR011123">
    <property type="entry name" value="Y_Y_Y"/>
</dbReference>
<dbReference type="Gene3D" id="3.30.70.270">
    <property type="match status" value="1"/>
</dbReference>
<dbReference type="InterPro" id="IPR011110">
    <property type="entry name" value="Reg_prop"/>
</dbReference>
<evidence type="ECO:0000256" key="1">
    <source>
        <dbReference type="ARBA" id="ARBA00012528"/>
    </source>
</evidence>
<dbReference type="Gene3D" id="2.60.40.10">
    <property type="entry name" value="Immunoglobulins"/>
    <property type="match status" value="1"/>
</dbReference>
<proteinExistence type="predicted"/>
<dbReference type="eggNOG" id="COG3706">
    <property type="taxonomic scope" value="Bacteria"/>
</dbReference>
<dbReference type="Gene3D" id="2.130.10.10">
    <property type="entry name" value="YVTN repeat-like/Quinoprotein amine dehydrogenase"/>
    <property type="match status" value="2"/>
</dbReference>
<dbReference type="PROSITE" id="PS50887">
    <property type="entry name" value="GGDEF"/>
    <property type="match status" value="1"/>
</dbReference>
<protein>
    <recommendedName>
        <fullName evidence="1">diguanylate cyclase</fullName>
        <ecNumber evidence="1">2.7.7.65</ecNumber>
    </recommendedName>
</protein>
<dbReference type="eggNOG" id="COG3292">
    <property type="taxonomic scope" value="Bacteria"/>
</dbReference>
<dbReference type="InterPro" id="IPR050469">
    <property type="entry name" value="Diguanylate_Cyclase"/>
</dbReference>
<evidence type="ECO:0000256" key="4">
    <source>
        <dbReference type="SAM" id="SignalP"/>
    </source>
</evidence>
<feature type="chain" id="PRO_5001981980" description="diguanylate cyclase" evidence="4">
    <location>
        <begin position="22"/>
        <end position="1012"/>
    </location>
</feature>
<feature type="transmembrane region" description="Helical" evidence="3">
    <location>
        <begin position="797"/>
        <end position="818"/>
    </location>
</feature>
<sequence length="1012" mass="108463">MRFRSFGAAALLLLLCLPAMVRGEARSDPWAAWQWASFTRLGDAVRLPHITATAVVRASDGTMWIGTRGGLIRYDGQRVRSFKALSSDPFSLPDNYVRSLLALPDGGLLIGTNVGGLARYEPASDRFIRLKARNGPTGSRIFGFTPDGSGGAYIASDGGVHHFIAKADQLDAMAGLAIRSPDGRREGAFAVYRDADGTLWAGCEGGLWVRPAGAGRFQATSLVDAADSRDIWSILRDRHGRLWVGTGSDGVYLSHDRGVTPRFSQIPVLRGSAPLIGHRTIRAIAEDERGRLWVGTDGMGIVLIDPSNHFSVTAIRHLGANPMSLPGDTVRALALDGAGGVWAATEMGAARTQGLGGGTLRIGSAMPDPRMSLSDDNVRGIMVDRHDQVWLGLSNGTVDALDRKAGRVRRLTLNGEHGGQDIKALLESSDGTILVGARGVVAIDPRSLSQHALTVNGLGDLPVISLAETPDVLLIGTYKGLFVRRRSDGQVRVFEHDAADPHSLPNNEVINIVTRPDGSVLVATPGGIGHLDLPRGKFTNFSSRSPRPGSLPQDYAGSIIPAGREIWVGTYGGVALGQAAAGGWRFRAIGEAQGLAGDNVASLVLDARQRPWVASAGGISVIDPASRNVRVMSQRDGLSATAFNQRAAARMADGSLLFGAPDGLIVLQPDILLGRLSRARPGPLIVSSADIDGHALAVDSAVKALTLRWGKDGRTLRIGFALADYDAPETIRYGYRLDGFDETWMMVPAGTPASATYTNLPAGTYSLELRAYVPGLGARIVERRVEITVDPQWYESWFGRIGLAMLFALLLGATFWLITTVVRRRARMLEAMVEERTSALRTANEQLDRLASTDPLTGLANRRTLMVALQDARDQAIAQDHRFTFALIDIDHFKRINDGYGHGAGDEVLVRMAARLLKGVKSNDVVARYGGEEIAILFPGATLDGAMGIVERLRREIASTPLLVGSQAITVTFSAGVTEWRPCEDVAAMIRRADAALYEAKRSGRDRVARAA</sequence>
<dbReference type="SUPFAM" id="SSF55073">
    <property type="entry name" value="Nucleotide cyclase"/>
    <property type="match status" value="1"/>
</dbReference>
<dbReference type="InterPro" id="IPR013783">
    <property type="entry name" value="Ig-like_fold"/>
</dbReference>
<evidence type="ECO:0000256" key="2">
    <source>
        <dbReference type="ARBA" id="ARBA00034247"/>
    </source>
</evidence>
<dbReference type="CDD" id="cd01949">
    <property type="entry name" value="GGDEF"/>
    <property type="match status" value="1"/>
</dbReference>
<dbReference type="SMART" id="SM00267">
    <property type="entry name" value="GGDEF"/>
    <property type="match status" value="1"/>
</dbReference>
<dbReference type="InterPro" id="IPR043128">
    <property type="entry name" value="Rev_trsase/Diguanyl_cyclase"/>
</dbReference>
<dbReference type="Pfam" id="PF07494">
    <property type="entry name" value="Reg_prop"/>
    <property type="match status" value="2"/>
</dbReference>
<name>A0A0A1W8K9_9SPHN</name>
<dbReference type="SUPFAM" id="SSF63829">
    <property type="entry name" value="Calcium-dependent phosphotriesterase"/>
    <property type="match status" value="3"/>
</dbReference>
<keyword evidence="4" id="KW-0732">Signal</keyword>
<reference evidence="6 7" key="1">
    <citation type="submission" date="2014-11" db="EMBL/GenBank/DDBJ databases">
        <title>Whole genome shotgun sequence of Sphingomonas parapaucimobilis NBRC 15100.</title>
        <authorList>
            <person name="Katano-Makiyama Y."/>
            <person name="Hosoyama A."/>
            <person name="Hashimoto M."/>
            <person name="Hosoyama Y."/>
            <person name="Noguchi M."/>
            <person name="Numata M."/>
            <person name="Tsuchikane K."/>
            <person name="Hirakata S."/>
            <person name="Uohara A."/>
            <person name="Shimodaira J."/>
            <person name="Ohji S."/>
            <person name="Ichikawa N."/>
            <person name="Kimura A."/>
            <person name="Yamazoe A."/>
            <person name="Fujita N."/>
        </authorList>
    </citation>
    <scope>NUCLEOTIDE SEQUENCE [LARGE SCALE GENOMIC DNA]</scope>
    <source>
        <strain evidence="6 7">NBRC 15100</strain>
    </source>
</reference>
<keyword evidence="3" id="KW-0812">Transmembrane</keyword>
<dbReference type="AlphaFoldDB" id="A0A0A1W8K9"/>
<dbReference type="PANTHER" id="PTHR45138">
    <property type="entry name" value="REGULATORY COMPONENTS OF SENSORY TRANSDUCTION SYSTEM"/>
    <property type="match status" value="1"/>
</dbReference>